<evidence type="ECO:0000259" key="7">
    <source>
        <dbReference type="PROSITE" id="PS51770"/>
    </source>
</evidence>
<feature type="domain" description="HotDog ACOT-type" evidence="7">
    <location>
        <begin position="217"/>
        <end position="337"/>
    </location>
</feature>
<dbReference type="OrthoDB" id="331699at2759"/>
<comment type="similarity">
    <text evidence="1">Belongs to the acyl coenzyme A hydrolase family.</text>
</comment>
<evidence type="ECO:0008006" key="10">
    <source>
        <dbReference type="Google" id="ProtNLM"/>
    </source>
</evidence>
<dbReference type="SUPFAM" id="SSF54637">
    <property type="entry name" value="Thioesterase/thiol ester dehydrase-isomerase"/>
    <property type="match status" value="2"/>
</dbReference>
<comment type="caution">
    <text evidence="8">The sequence shown here is derived from an EMBL/GenBank/DDBJ whole genome shotgun (WGS) entry which is preliminary data.</text>
</comment>
<keyword evidence="2" id="KW-0677">Repeat</keyword>
<evidence type="ECO:0000313" key="9">
    <source>
        <dbReference type="Proteomes" id="UP000695562"/>
    </source>
</evidence>
<dbReference type="InterPro" id="IPR006683">
    <property type="entry name" value="Thioestr_dom"/>
</dbReference>
<dbReference type="SUPFAM" id="SSF54928">
    <property type="entry name" value="RNA-binding domain, RBD"/>
    <property type="match status" value="1"/>
</dbReference>
<dbReference type="Gene3D" id="3.30.70.330">
    <property type="match status" value="1"/>
</dbReference>
<dbReference type="InterPro" id="IPR035979">
    <property type="entry name" value="RBD_domain_sf"/>
</dbReference>
<evidence type="ECO:0000313" key="8">
    <source>
        <dbReference type="EMBL" id="KAF2071237.1"/>
    </source>
</evidence>
<keyword evidence="5" id="KW-0694">RNA-binding</keyword>
<name>A0A8J4V272_9MYCE</name>
<keyword evidence="4" id="KW-0809">Transit peptide</keyword>
<dbReference type="PROSITE" id="PS50102">
    <property type="entry name" value="RRM"/>
    <property type="match status" value="1"/>
</dbReference>
<sequence>MINISKFVNISSKAITRQVKVDSCRFISTTTTASASNHGRSFNTNTTIKSLSSPLLLNNKISNNSHSKRYYQSPNINGNKSSFDDITDFQNTIEIRALPSTITKNDIKSVFKDYHIATHGVKMVFDEDHGFAYITFGNKKDFNRAVEMKSFPFSGQDYEIAPLQSTILNWNQPNSQSYLNRTAVTNHLWKTRGPMASNTVDKKAELVSKSPAESKTEIDLFFSSDLALREMYLSPYGHLRVGRFLEDLDALAGSTAIKHAEDENEGRKMTIVTASVDRISLLRTLVPDRDIKMEGVVTYVGSSSMEVMIKVRSKDNQTQQWDPVLVAYFTMVARDPILRKATPVNHLDCQTPTEKKLFEDGKKHKAARLNYSQQSLENVPPTSSELQTIHNLFMIAKSTTNLELIQMKDTLCHSTILCQPQEKNINGNIFGGYLMRKGFEIAFSTCFLRFNKSIPKFVAMDDISFLNPVDIGNILTLESTIVYSHPIPEAIQKYYAQVEVLAYITEPLSGKRKLSNVFNFTFICSPGNNELADPNQKVKQILPQTYSEAMRYLAGKRIVDRHRECESSPDQMDIWFN</sequence>
<organism evidence="8 9">
    <name type="scientific">Polysphondylium violaceum</name>
    <dbReference type="NCBI Taxonomy" id="133409"/>
    <lineage>
        <taxon>Eukaryota</taxon>
        <taxon>Amoebozoa</taxon>
        <taxon>Evosea</taxon>
        <taxon>Eumycetozoa</taxon>
        <taxon>Dictyostelia</taxon>
        <taxon>Dictyosteliales</taxon>
        <taxon>Dictyosteliaceae</taxon>
        <taxon>Polysphondylium</taxon>
    </lineage>
</organism>
<proteinExistence type="inferred from homology"/>
<dbReference type="Pfam" id="PF03061">
    <property type="entry name" value="4HBT"/>
    <property type="match status" value="1"/>
</dbReference>
<keyword evidence="9" id="KW-1185">Reference proteome</keyword>
<dbReference type="PANTHER" id="PTHR12655:SF0">
    <property type="entry name" value="ACYL-COENZYME A THIOESTERASE 9, MITOCHONDRIAL"/>
    <property type="match status" value="1"/>
</dbReference>
<evidence type="ECO:0000259" key="6">
    <source>
        <dbReference type="PROSITE" id="PS50102"/>
    </source>
</evidence>
<evidence type="ECO:0000256" key="5">
    <source>
        <dbReference type="PROSITE-ProRule" id="PRU00176"/>
    </source>
</evidence>
<dbReference type="InterPro" id="IPR000504">
    <property type="entry name" value="RRM_dom"/>
</dbReference>
<dbReference type="GO" id="GO:0005739">
    <property type="term" value="C:mitochondrion"/>
    <property type="evidence" value="ECO:0007669"/>
    <property type="project" value="TreeGrafter"/>
</dbReference>
<dbReference type="InterPro" id="IPR012677">
    <property type="entry name" value="Nucleotide-bd_a/b_plait_sf"/>
</dbReference>
<gene>
    <name evidence="8" type="ORF">CYY_007439</name>
</gene>
<dbReference type="EMBL" id="AJWJ01000397">
    <property type="protein sequence ID" value="KAF2071237.1"/>
    <property type="molecule type" value="Genomic_DNA"/>
</dbReference>
<dbReference type="CDD" id="cd03442">
    <property type="entry name" value="BFIT_BACH"/>
    <property type="match status" value="2"/>
</dbReference>
<evidence type="ECO:0000256" key="2">
    <source>
        <dbReference type="ARBA" id="ARBA00022737"/>
    </source>
</evidence>
<dbReference type="Proteomes" id="UP000695562">
    <property type="component" value="Unassembled WGS sequence"/>
</dbReference>
<protein>
    <recommendedName>
        <fullName evidence="10">RNA-binding region RNP-1 domain-containing protein</fullName>
    </recommendedName>
</protein>
<feature type="domain" description="RRM" evidence="6">
    <location>
        <begin position="91"/>
        <end position="165"/>
    </location>
</feature>
<dbReference type="InterPro" id="IPR029069">
    <property type="entry name" value="HotDog_dom_sf"/>
</dbReference>
<evidence type="ECO:0000256" key="4">
    <source>
        <dbReference type="ARBA" id="ARBA00022946"/>
    </source>
</evidence>
<dbReference type="AlphaFoldDB" id="A0A8J4V272"/>
<dbReference type="GO" id="GO:0006637">
    <property type="term" value="P:acyl-CoA metabolic process"/>
    <property type="evidence" value="ECO:0007669"/>
    <property type="project" value="TreeGrafter"/>
</dbReference>
<feature type="domain" description="HotDog ACOT-type" evidence="7">
    <location>
        <begin position="408"/>
        <end position="528"/>
    </location>
</feature>
<dbReference type="FunFam" id="3.10.129.10:FF:000082">
    <property type="entry name" value="Protein CBG18926"/>
    <property type="match status" value="1"/>
</dbReference>
<dbReference type="PANTHER" id="PTHR12655">
    <property type="entry name" value="ACYL-COA THIOESTERASE"/>
    <property type="match status" value="1"/>
</dbReference>
<dbReference type="InterPro" id="IPR033120">
    <property type="entry name" value="HOTDOG_ACOT"/>
</dbReference>
<evidence type="ECO:0000256" key="1">
    <source>
        <dbReference type="ARBA" id="ARBA00010458"/>
    </source>
</evidence>
<accession>A0A8J4V272</accession>
<reference evidence="8" key="1">
    <citation type="submission" date="2020-01" db="EMBL/GenBank/DDBJ databases">
        <title>Development of genomics and gene disruption for Polysphondylium violaceum indicates a role for the polyketide synthase stlB in stalk morphogenesis.</title>
        <authorList>
            <person name="Narita B."/>
            <person name="Kawabe Y."/>
            <person name="Kin K."/>
            <person name="Saito T."/>
            <person name="Gibbs R."/>
            <person name="Kuspa A."/>
            <person name="Muzny D."/>
            <person name="Queller D."/>
            <person name="Richards S."/>
            <person name="Strassman J."/>
            <person name="Sucgang R."/>
            <person name="Worley K."/>
            <person name="Schaap P."/>
        </authorList>
    </citation>
    <scope>NUCLEOTIDE SEQUENCE</scope>
    <source>
        <strain evidence="8">QSvi11</strain>
    </source>
</reference>
<evidence type="ECO:0000256" key="3">
    <source>
        <dbReference type="ARBA" id="ARBA00022801"/>
    </source>
</evidence>
<dbReference type="GO" id="GO:0003723">
    <property type="term" value="F:RNA binding"/>
    <property type="evidence" value="ECO:0007669"/>
    <property type="project" value="UniProtKB-UniRule"/>
</dbReference>
<dbReference type="PROSITE" id="PS51770">
    <property type="entry name" value="HOTDOG_ACOT"/>
    <property type="match status" value="2"/>
</dbReference>
<dbReference type="Pfam" id="PF00076">
    <property type="entry name" value="RRM_1"/>
    <property type="match status" value="1"/>
</dbReference>
<dbReference type="GO" id="GO:0047617">
    <property type="term" value="F:fatty acyl-CoA hydrolase activity"/>
    <property type="evidence" value="ECO:0007669"/>
    <property type="project" value="TreeGrafter"/>
</dbReference>
<keyword evidence="3" id="KW-0378">Hydrolase</keyword>
<dbReference type="Gene3D" id="3.10.129.10">
    <property type="entry name" value="Hotdog Thioesterase"/>
    <property type="match status" value="2"/>
</dbReference>